<dbReference type="EMBL" id="JARXVH010000024">
    <property type="protein sequence ID" value="MDH6221667.1"/>
    <property type="molecule type" value="Genomic_DNA"/>
</dbReference>
<protein>
    <submittedName>
        <fullName evidence="2">Uncharacterized protein</fullName>
    </submittedName>
</protein>
<keyword evidence="1" id="KW-1133">Transmembrane helix</keyword>
<feature type="transmembrane region" description="Helical" evidence="1">
    <location>
        <begin position="12"/>
        <end position="34"/>
    </location>
</feature>
<evidence type="ECO:0000256" key="1">
    <source>
        <dbReference type="SAM" id="Phobius"/>
    </source>
</evidence>
<comment type="caution">
    <text evidence="2">The sequence shown here is derived from an EMBL/GenBank/DDBJ whole genome shotgun (WGS) entry which is preliminary data.</text>
</comment>
<sequence>MALPHTRGGLGLGLSPVTLAWTAAIIGFVGYLTVSQRDRAAHAAA</sequence>
<reference evidence="2 3" key="1">
    <citation type="submission" date="2023-04" db="EMBL/GenBank/DDBJ databases">
        <title>Forest soil microbial communities from Buena Vista Peninsula, Colon Province, Panama.</title>
        <authorList>
            <person name="Bouskill N."/>
        </authorList>
    </citation>
    <scope>NUCLEOTIDE SEQUENCE [LARGE SCALE GENOMIC DNA]</scope>
    <source>
        <strain evidence="2 3">GGS1</strain>
    </source>
</reference>
<keyword evidence="1" id="KW-0812">Transmembrane</keyword>
<evidence type="ECO:0000313" key="2">
    <source>
        <dbReference type="EMBL" id="MDH6221667.1"/>
    </source>
</evidence>
<gene>
    <name evidence="2" type="ORF">M2283_009014</name>
</gene>
<name>A0ABT6LZD8_9ACTN</name>
<keyword evidence="3" id="KW-1185">Reference proteome</keyword>
<keyword evidence="1" id="KW-0472">Membrane</keyword>
<accession>A0ABT6LZD8</accession>
<evidence type="ECO:0000313" key="3">
    <source>
        <dbReference type="Proteomes" id="UP001160499"/>
    </source>
</evidence>
<dbReference type="Proteomes" id="UP001160499">
    <property type="component" value="Unassembled WGS sequence"/>
</dbReference>
<organism evidence="2 3">
    <name type="scientific">Streptomyces pseudovenezuelae</name>
    <dbReference type="NCBI Taxonomy" id="67350"/>
    <lineage>
        <taxon>Bacteria</taxon>
        <taxon>Bacillati</taxon>
        <taxon>Actinomycetota</taxon>
        <taxon>Actinomycetes</taxon>
        <taxon>Kitasatosporales</taxon>
        <taxon>Streptomycetaceae</taxon>
        <taxon>Streptomyces</taxon>
        <taxon>Streptomyces aurantiacus group</taxon>
    </lineage>
</organism>
<proteinExistence type="predicted"/>
<dbReference type="RefSeq" id="WP_348538973.1">
    <property type="nucleotide sequence ID" value="NZ_JARXVH010000024.1"/>
</dbReference>